<protein>
    <recommendedName>
        <fullName evidence="4">ABC-2 type transport system permease protein</fullName>
    </recommendedName>
</protein>
<feature type="transmembrane region" description="Helical" evidence="1">
    <location>
        <begin position="414"/>
        <end position="435"/>
    </location>
</feature>
<feature type="transmembrane region" description="Helical" evidence="1">
    <location>
        <begin position="142"/>
        <end position="170"/>
    </location>
</feature>
<organism evidence="2 3">
    <name type="scientific">Halorubellus litoreus</name>
    <dbReference type="NCBI Taxonomy" id="755308"/>
    <lineage>
        <taxon>Archaea</taxon>
        <taxon>Methanobacteriati</taxon>
        <taxon>Methanobacteriota</taxon>
        <taxon>Stenosarchaea group</taxon>
        <taxon>Halobacteria</taxon>
        <taxon>Halobacteriales</taxon>
        <taxon>Halorubellaceae</taxon>
        <taxon>Halorubellus</taxon>
    </lineage>
</organism>
<dbReference type="AlphaFoldDB" id="A0ABD5VBL0"/>
<feature type="transmembrane region" description="Helical" evidence="1">
    <location>
        <begin position="231"/>
        <end position="249"/>
    </location>
</feature>
<feature type="transmembrane region" description="Helical" evidence="1">
    <location>
        <begin position="331"/>
        <end position="358"/>
    </location>
</feature>
<keyword evidence="1" id="KW-1133">Transmembrane helix</keyword>
<keyword evidence="1" id="KW-0812">Transmembrane</keyword>
<name>A0ABD5VBL0_9EURY</name>
<feature type="transmembrane region" description="Helical" evidence="1">
    <location>
        <begin position="481"/>
        <end position="499"/>
    </location>
</feature>
<reference evidence="2 3" key="1">
    <citation type="journal article" date="2019" name="Int. J. Syst. Evol. Microbiol.">
        <title>The Global Catalogue of Microorganisms (GCM) 10K type strain sequencing project: providing services to taxonomists for standard genome sequencing and annotation.</title>
        <authorList>
            <consortium name="The Broad Institute Genomics Platform"/>
            <consortium name="The Broad Institute Genome Sequencing Center for Infectious Disease"/>
            <person name="Wu L."/>
            <person name="Ma J."/>
        </authorList>
    </citation>
    <scope>NUCLEOTIDE SEQUENCE [LARGE SCALE GENOMIC DNA]</scope>
    <source>
        <strain evidence="2 3">GX26</strain>
    </source>
</reference>
<sequence>MPERRRGWLRDAAAIARVDLRCTLRRLRAHPRTVVARTLVLGVAWVGFFGGDGVLAPDGTPSVAGTRLAAMGLWAFVAATVAMSAPRSLDDVDAGTELVLSAGLRATVVGVLAVTAVESAFVFLAFVGLGVLRVAVTASAPVLATVLGVATVLVGVGTAVVAGFAAGLAAHPLARRTPGFARYPRAIFVPVLLLVVLALLRPDVLGPAARALPPAFLADAFLLAFGDGDPLLAAVALVGGVASIPLLAWSGLRAARNVWFDGDDTGGTGTTRGGRVVVAVVDLARPVTRRPTRAVATRAWLRMLRNPRTLFQLVVPAFMLAAVLIQDPPGIAGALPVLVAGFAGVSAGLTLTLNPLALEGEALPALLTTPVAGASVARGYAFAGVLAALPTLLVLVPPLAYVTGLGATATALTVTWGVLVAAFGAVLSTAVGFLIPSSGAAAAGDTEAPTQAAVLVYTPIAFLAAAFGMGGLVALDSGVGRALLAADVLLLATLGWFAYRHVAKRYAALTIDG</sequence>
<feature type="transmembrane region" description="Helical" evidence="1">
    <location>
        <begin position="68"/>
        <end position="85"/>
    </location>
</feature>
<feature type="transmembrane region" description="Helical" evidence="1">
    <location>
        <begin position="182"/>
        <end position="200"/>
    </location>
</feature>
<comment type="caution">
    <text evidence="2">The sequence shown here is derived from an EMBL/GenBank/DDBJ whole genome shotgun (WGS) entry which is preliminary data.</text>
</comment>
<keyword evidence="3" id="KW-1185">Reference proteome</keyword>
<feature type="transmembrane region" description="Helical" evidence="1">
    <location>
        <begin position="34"/>
        <end position="56"/>
    </location>
</feature>
<dbReference type="RefSeq" id="WP_336348891.1">
    <property type="nucleotide sequence ID" value="NZ_JAZAQL010000001.1"/>
</dbReference>
<evidence type="ECO:0000313" key="3">
    <source>
        <dbReference type="Proteomes" id="UP001596395"/>
    </source>
</evidence>
<feature type="transmembrane region" description="Helical" evidence="1">
    <location>
        <begin position="455"/>
        <end position="475"/>
    </location>
</feature>
<feature type="transmembrane region" description="Helical" evidence="1">
    <location>
        <begin position="309"/>
        <end position="325"/>
    </location>
</feature>
<gene>
    <name evidence="2" type="ORF">ACFQGB_03320</name>
</gene>
<dbReference type="Proteomes" id="UP001596395">
    <property type="component" value="Unassembled WGS sequence"/>
</dbReference>
<dbReference type="EMBL" id="JBHSXN010000001">
    <property type="protein sequence ID" value="MFC6951883.1"/>
    <property type="molecule type" value="Genomic_DNA"/>
</dbReference>
<proteinExistence type="predicted"/>
<feature type="transmembrane region" description="Helical" evidence="1">
    <location>
        <begin position="106"/>
        <end position="136"/>
    </location>
</feature>
<evidence type="ECO:0000256" key="1">
    <source>
        <dbReference type="SAM" id="Phobius"/>
    </source>
</evidence>
<accession>A0ABD5VBL0</accession>
<feature type="transmembrane region" description="Helical" evidence="1">
    <location>
        <begin position="379"/>
        <end position="402"/>
    </location>
</feature>
<evidence type="ECO:0008006" key="4">
    <source>
        <dbReference type="Google" id="ProtNLM"/>
    </source>
</evidence>
<evidence type="ECO:0000313" key="2">
    <source>
        <dbReference type="EMBL" id="MFC6951883.1"/>
    </source>
</evidence>
<keyword evidence="1" id="KW-0472">Membrane</keyword>